<proteinExistence type="predicted"/>
<protein>
    <submittedName>
        <fullName evidence="1">Armadillo repeat-containing 6</fullName>
    </submittedName>
</protein>
<reference evidence="2" key="1">
    <citation type="journal article" date="2019" name="Plant Biotechnol. J.">
        <title>Genome sequencing of the Australian wild diploid species Gossypium australe highlights disease resistance and delayed gland morphogenesis.</title>
        <authorList>
            <person name="Cai Y."/>
            <person name="Cai X."/>
            <person name="Wang Q."/>
            <person name="Wang P."/>
            <person name="Zhang Y."/>
            <person name="Cai C."/>
            <person name="Xu Y."/>
            <person name="Wang K."/>
            <person name="Zhou Z."/>
            <person name="Wang C."/>
            <person name="Geng S."/>
            <person name="Li B."/>
            <person name="Dong Q."/>
            <person name="Hou Y."/>
            <person name="Wang H."/>
            <person name="Ai P."/>
            <person name="Liu Z."/>
            <person name="Yi F."/>
            <person name="Sun M."/>
            <person name="An G."/>
            <person name="Cheng J."/>
            <person name="Zhang Y."/>
            <person name="Shi Q."/>
            <person name="Xie Y."/>
            <person name="Shi X."/>
            <person name="Chang Y."/>
            <person name="Huang F."/>
            <person name="Chen Y."/>
            <person name="Hong S."/>
            <person name="Mi L."/>
            <person name="Sun Q."/>
            <person name="Zhang L."/>
            <person name="Zhou B."/>
            <person name="Peng R."/>
            <person name="Zhang X."/>
            <person name="Liu F."/>
        </authorList>
    </citation>
    <scope>NUCLEOTIDE SEQUENCE [LARGE SCALE GENOMIC DNA]</scope>
    <source>
        <strain evidence="2">cv. PA1801</strain>
    </source>
</reference>
<evidence type="ECO:0000313" key="1">
    <source>
        <dbReference type="EMBL" id="KAA3455857.1"/>
    </source>
</evidence>
<comment type="caution">
    <text evidence="1">The sequence shown here is derived from an EMBL/GenBank/DDBJ whole genome shotgun (WGS) entry which is preliminary data.</text>
</comment>
<organism evidence="1 2">
    <name type="scientific">Gossypium australe</name>
    <dbReference type="NCBI Taxonomy" id="47621"/>
    <lineage>
        <taxon>Eukaryota</taxon>
        <taxon>Viridiplantae</taxon>
        <taxon>Streptophyta</taxon>
        <taxon>Embryophyta</taxon>
        <taxon>Tracheophyta</taxon>
        <taxon>Spermatophyta</taxon>
        <taxon>Magnoliopsida</taxon>
        <taxon>eudicotyledons</taxon>
        <taxon>Gunneridae</taxon>
        <taxon>Pentapetalae</taxon>
        <taxon>rosids</taxon>
        <taxon>malvids</taxon>
        <taxon>Malvales</taxon>
        <taxon>Malvaceae</taxon>
        <taxon>Malvoideae</taxon>
        <taxon>Gossypium</taxon>
    </lineage>
</organism>
<name>A0A5B6UG07_9ROSI</name>
<dbReference type="EMBL" id="SMMG02000012">
    <property type="protein sequence ID" value="KAA3455857.1"/>
    <property type="molecule type" value="Genomic_DNA"/>
</dbReference>
<accession>A0A5B6UG07</accession>
<evidence type="ECO:0000313" key="2">
    <source>
        <dbReference type="Proteomes" id="UP000325315"/>
    </source>
</evidence>
<gene>
    <name evidence="1" type="ORF">EPI10_018834</name>
</gene>
<dbReference type="AlphaFoldDB" id="A0A5B6UG07"/>
<keyword evidence="2" id="KW-1185">Reference proteome</keyword>
<dbReference type="Proteomes" id="UP000325315">
    <property type="component" value="Unassembled WGS sequence"/>
</dbReference>
<sequence length="121" mass="14047">MSGKSRRENYQIALVLSHCYDLVRDFMFRVLELNVLPMAEVLHLLQILHSSCEQHHVAYILTHSSCEQAYFTARVSNNVKDMLQLCKGTLCGSFPEYLILSEARSIRSSSEIYHTIQWLIR</sequence>